<dbReference type="EMBL" id="CCNE01000016">
    <property type="protein sequence ID" value="CDX56188.1"/>
    <property type="molecule type" value="Genomic_DNA"/>
</dbReference>
<name>A0A090G4F7_MESPL</name>
<dbReference type="AlphaFoldDB" id="A0A090G4F7"/>
<evidence type="ECO:0000313" key="1">
    <source>
        <dbReference type="EMBL" id="CDX56188.1"/>
    </source>
</evidence>
<dbReference type="Proteomes" id="UP000046122">
    <property type="component" value="Unassembled WGS sequence"/>
</dbReference>
<organism evidence="1 2">
    <name type="scientific">Mesorhizobium plurifarium</name>
    <dbReference type="NCBI Taxonomy" id="69974"/>
    <lineage>
        <taxon>Bacteria</taxon>
        <taxon>Pseudomonadati</taxon>
        <taxon>Pseudomonadota</taxon>
        <taxon>Alphaproteobacteria</taxon>
        <taxon>Hyphomicrobiales</taxon>
        <taxon>Phyllobacteriaceae</taxon>
        <taxon>Mesorhizobium</taxon>
    </lineage>
</organism>
<protein>
    <recommendedName>
        <fullName evidence="3">Phasin domain-containing protein</fullName>
    </recommendedName>
</protein>
<gene>
    <name evidence="1" type="ORF">MPL3365_230087</name>
</gene>
<sequence length="127" mass="14127">MTRNPEEFRAPELQPFARTGQKFLRATAAMQAHSIRALLRYQIESVSFLKRRFEDDLKLVEKLTGGDEFVDAFDVFVNFIQNATSDYANEAGKFASIGARLASDTASQVRKEAETTVDDMAAATLAT</sequence>
<reference evidence="1 2" key="1">
    <citation type="submission" date="2014-08" db="EMBL/GenBank/DDBJ databases">
        <authorList>
            <person name="Moulin Lionel"/>
        </authorList>
    </citation>
    <scope>NUCLEOTIDE SEQUENCE [LARGE SCALE GENOMIC DNA]</scope>
</reference>
<evidence type="ECO:0000313" key="2">
    <source>
        <dbReference type="Proteomes" id="UP000046122"/>
    </source>
</evidence>
<proteinExistence type="predicted"/>
<evidence type="ECO:0008006" key="3">
    <source>
        <dbReference type="Google" id="ProtNLM"/>
    </source>
</evidence>
<accession>A0A090G4F7</accession>